<dbReference type="PANTHER" id="PTHR19316:SF18">
    <property type="entry name" value="HSP70-BINDING PROTEIN 1"/>
    <property type="match status" value="1"/>
</dbReference>
<evidence type="ECO:0000256" key="1">
    <source>
        <dbReference type="ARBA" id="ARBA00011045"/>
    </source>
</evidence>
<feature type="compositionally biased region" description="Pro residues" evidence="3">
    <location>
        <begin position="275"/>
        <end position="284"/>
    </location>
</feature>
<feature type="region of interest" description="Disordered" evidence="3">
    <location>
        <begin position="209"/>
        <end position="306"/>
    </location>
</feature>
<evidence type="ECO:0000313" key="6">
    <source>
        <dbReference type="Proteomes" id="UP000053319"/>
    </source>
</evidence>
<name>R7SW38_DICSQ</name>
<dbReference type="InterPro" id="IPR016024">
    <property type="entry name" value="ARM-type_fold"/>
</dbReference>
<dbReference type="InterPro" id="IPR050693">
    <property type="entry name" value="Hsp70_NEF-Inhibitors"/>
</dbReference>
<dbReference type="AlphaFoldDB" id="R7SW38"/>
<accession>R7SW38</accession>
<feature type="compositionally biased region" description="Polar residues" evidence="3">
    <location>
        <begin position="9"/>
        <end position="18"/>
    </location>
</feature>
<feature type="domain" description="Nucleotide exchange factor Fes1" evidence="4">
    <location>
        <begin position="1"/>
        <end position="82"/>
    </location>
</feature>
<dbReference type="OMA" id="PNSHASM"/>
<evidence type="ECO:0000259" key="4">
    <source>
        <dbReference type="Pfam" id="PF08609"/>
    </source>
</evidence>
<dbReference type="KEGG" id="dsq:DICSQDRAFT_137731"/>
<dbReference type="PANTHER" id="PTHR19316">
    <property type="entry name" value="PROTEIN FOLDING REGULATOR"/>
    <property type="match status" value="1"/>
</dbReference>
<gene>
    <name evidence="5" type="ORF">DICSQDRAFT_137731</name>
</gene>
<dbReference type="Gene3D" id="1.25.10.10">
    <property type="entry name" value="Leucine-rich Repeat Variant"/>
    <property type="match status" value="1"/>
</dbReference>
<dbReference type="RefSeq" id="XP_007367107.1">
    <property type="nucleotide sequence ID" value="XM_007367045.1"/>
</dbReference>
<feature type="compositionally biased region" description="Low complexity" evidence="3">
    <location>
        <begin position="209"/>
        <end position="226"/>
    </location>
</feature>
<comment type="similarity">
    <text evidence="1">Belongs to the FES1 family.</text>
</comment>
<feature type="compositionally biased region" description="Polar residues" evidence="3">
    <location>
        <begin position="256"/>
        <end position="274"/>
    </location>
</feature>
<dbReference type="InterPro" id="IPR013918">
    <property type="entry name" value="Nucleotide_exch_fac_Fes1"/>
</dbReference>
<evidence type="ECO:0000256" key="3">
    <source>
        <dbReference type="SAM" id="MobiDB-lite"/>
    </source>
</evidence>
<dbReference type="GO" id="GO:0000774">
    <property type="term" value="F:adenyl-nucleotide exchange factor activity"/>
    <property type="evidence" value="ECO:0007669"/>
    <property type="project" value="TreeGrafter"/>
</dbReference>
<organism evidence="5 6">
    <name type="scientific">Dichomitus squalens (strain LYAD-421)</name>
    <name type="common">Western red white-rot fungus</name>
    <dbReference type="NCBI Taxonomy" id="732165"/>
    <lineage>
        <taxon>Eukaryota</taxon>
        <taxon>Fungi</taxon>
        <taxon>Dikarya</taxon>
        <taxon>Basidiomycota</taxon>
        <taxon>Agaricomycotina</taxon>
        <taxon>Agaricomycetes</taxon>
        <taxon>Polyporales</taxon>
        <taxon>Polyporaceae</taxon>
        <taxon>Dichomitus</taxon>
    </lineage>
</organism>
<dbReference type="Pfam" id="PF08609">
    <property type="entry name" value="Fes1"/>
    <property type="match status" value="1"/>
</dbReference>
<feature type="region of interest" description="Disordered" evidence="3">
    <location>
        <begin position="1"/>
        <end position="30"/>
    </location>
</feature>
<protein>
    <submittedName>
        <fullName evidence="5">Nucleotide exchange factors-like protein</fullName>
    </submittedName>
</protein>
<dbReference type="InterPro" id="IPR011989">
    <property type="entry name" value="ARM-like"/>
</dbReference>
<dbReference type="EMBL" id="JH719418">
    <property type="protein sequence ID" value="EJF60153.1"/>
    <property type="molecule type" value="Genomic_DNA"/>
</dbReference>
<dbReference type="GeneID" id="18835657"/>
<evidence type="ECO:0000313" key="5">
    <source>
        <dbReference type="EMBL" id="EJF60153.1"/>
    </source>
</evidence>
<proteinExistence type="inferred from homology"/>
<keyword evidence="2" id="KW-0677">Repeat</keyword>
<dbReference type="GO" id="GO:0005783">
    <property type="term" value="C:endoplasmic reticulum"/>
    <property type="evidence" value="ECO:0007669"/>
    <property type="project" value="TreeGrafter"/>
</dbReference>
<dbReference type="OrthoDB" id="10250458at2759"/>
<dbReference type="HOGENOM" id="CLU_046722_0_0_1"/>
<evidence type="ECO:0000256" key="2">
    <source>
        <dbReference type="ARBA" id="ARBA00022737"/>
    </source>
</evidence>
<dbReference type="Proteomes" id="UP000053319">
    <property type="component" value="Unassembled WGS sequence"/>
</dbReference>
<reference evidence="5 6" key="1">
    <citation type="journal article" date="2012" name="Science">
        <title>The Paleozoic origin of enzymatic lignin decomposition reconstructed from 31 fungal genomes.</title>
        <authorList>
            <person name="Floudas D."/>
            <person name="Binder M."/>
            <person name="Riley R."/>
            <person name="Barry K."/>
            <person name="Blanchette R.A."/>
            <person name="Henrissat B."/>
            <person name="Martinez A.T."/>
            <person name="Otillar R."/>
            <person name="Spatafora J.W."/>
            <person name="Yadav J.S."/>
            <person name="Aerts A."/>
            <person name="Benoit I."/>
            <person name="Boyd A."/>
            <person name="Carlson A."/>
            <person name="Copeland A."/>
            <person name="Coutinho P.M."/>
            <person name="de Vries R.P."/>
            <person name="Ferreira P."/>
            <person name="Findley K."/>
            <person name="Foster B."/>
            <person name="Gaskell J."/>
            <person name="Glotzer D."/>
            <person name="Gorecki P."/>
            <person name="Heitman J."/>
            <person name="Hesse C."/>
            <person name="Hori C."/>
            <person name="Igarashi K."/>
            <person name="Jurgens J.A."/>
            <person name="Kallen N."/>
            <person name="Kersten P."/>
            <person name="Kohler A."/>
            <person name="Kuees U."/>
            <person name="Kumar T.K.A."/>
            <person name="Kuo A."/>
            <person name="LaButti K."/>
            <person name="Larrondo L.F."/>
            <person name="Lindquist E."/>
            <person name="Ling A."/>
            <person name="Lombard V."/>
            <person name="Lucas S."/>
            <person name="Lundell T."/>
            <person name="Martin R."/>
            <person name="McLaughlin D.J."/>
            <person name="Morgenstern I."/>
            <person name="Morin E."/>
            <person name="Murat C."/>
            <person name="Nagy L.G."/>
            <person name="Nolan M."/>
            <person name="Ohm R.A."/>
            <person name="Patyshakuliyeva A."/>
            <person name="Rokas A."/>
            <person name="Ruiz-Duenas F.J."/>
            <person name="Sabat G."/>
            <person name="Salamov A."/>
            <person name="Samejima M."/>
            <person name="Schmutz J."/>
            <person name="Slot J.C."/>
            <person name="St John F."/>
            <person name="Stenlid J."/>
            <person name="Sun H."/>
            <person name="Sun S."/>
            <person name="Syed K."/>
            <person name="Tsang A."/>
            <person name="Wiebenga A."/>
            <person name="Young D."/>
            <person name="Pisabarro A."/>
            <person name="Eastwood D.C."/>
            <person name="Martin F."/>
            <person name="Cullen D."/>
            <person name="Grigoriev I.V."/>
            <person name="Hibbett D.S."/>
        </authorList>
    </citation>
    <scope>NUCLEOTIDE SEQUENCE [LARGE SCALE GENOMIC DNA]</scope>
    <source>
        <strain evidence="5 6">LYAD-421 SS1</strain>
    </source>
</reference>
<dbReference type="SUPFAM" id="SSF48371">
    <property type="entry name" value="ARM repeat"/>
    <property type="match status" value="1"/>
</dbReference>
<sequence length="404" mass="43415">MESLLRWSIANSTPQDANQPPPRPRTDLDPGIIDAILGKPDAELMKEALAVAVDEKRDEDERIQALDDFEMLVEQIDNANNLEKLRMWEPLHSLLTSPNSSEAIQMQTLWILGTAVQNNPAAQNSYLALSPLRALLSFLSPTVRSGKTRSKAVYALSGLLKHNAKAVAQMSDANGWDVLRDALSDSDITVRRKVAFLLSTLLIPAEPPAASSNAQQQPANVQQPSQIPTSESGVAAAASQPAPQPQPQPQSQSQSVTLHPTESSSTTQPNTEISSPPPPPPPQAVHPNSHASMVADPSSYATSPRTAAALEQNGTVSTLVSALASPVPHGPDGEAEGDADFEEKVLRTLHTYTVGCQRPLEGQDKEALGRWLDEQSRRAGGAEKAAERWGFTGEEVRELREATA</sequence>